<dbReference type="PROSITE" id="PS51184">
    <property type="entry name" value="JMJC"/>
    <property type="match status" value="1"/>
</dbReference>
<comment type="similarity">
    <text evidence="3">Belongs to the UTX family.</text>
</comment>
<evidence type="ECO:0000256" key="3">
    <source>
        <dbReference type="ARBA" id="ARBA00034483"/>
    </source>
</evidence>
<feature type="non-terminal residue" evidence="5">
    <location>
        <position position="1"/>
    </location>
</feature>
<comment type="subcellular location">
    <subcellularLocation>
        <location evidence="1">Nucleus</location>
    </subcellularLocation>
</comment>
<dbReference type="GO" id="GO:0000978">
    <property type="term" value="F:RNA polymerase II cis-regulatory region sequence-specific DNA binding"/>
    <property type="evidence" value="ECO:0007669"/>
    <property type="project" value="TreeGrafter"/>
</dbReference>
<dbReference type="Proteomes" id="UP000708208">
    <property type="component" value="Unassembled WGS sequence"/>
</dbReference>
<proteinExistence type="inferred from homology"/>
<dbReference type="InterPro" id="IPR051630">
    <property type="entry name" value="Corepressor-Demethylase"/>
</dbReference>
<keyword evidence="6" id="KW-1185">Reference proteome</keyword>
<dbReference type="Pfam" id="PF02373">
    <property type="entry name" value="JmjC"/>
    <property type="match status" value="1"/>
</dbReference>
<organism evidence="5 6">
    <name type="scientific">Allacma fusca</name>
    <dbReference type="NCBI Taxonomy" id="39272"/>
    <lineage>
        <taxon>Eukaryota</taxon>
        <taxon>Metazoa</taxon>
        <taxon>Ecdysozoa</taxon>
        <taxon>Arthropoda</taxon>
        <taxon>Hexapoda</taxon>
        <taxon>Collembola</taxon>
        <taxon>Symphypleona</taxon>
        <taxon>Sminthuridae</taxon>
        <taxon>Allacma</taxon>
    </lineage>
</organism>
<evidence type="ECO:0000313" key="6">
    <source>
        <dbReference type="Proteomes" id="UP000708208"/>
    </source>
</evidence>
<sequence length="222" mass="25755">HIKRLKKDVLIEVKCKEHCLSPLLKDKVMRREVSCVRGLVEHLNINLELFSTESLLSVNPSQVLETRKQKVYPEGYEGIDESTWLYVSRKSETTLEEYAMYQSDVLKKAETLTEYDEPRDIIFGTNFDLSDEKIWEVQLKELEKLPEFCRIDSNENLLSFANTQLIGMNTVQTYLKVPGSRTPGHQENNNFCSVNINIGPGITEWFTVPFEFWKKIAKLCAK</sequence>
<dbReference type="AlphaFoldDB" id="A0A8J2LHK3"/>
<evidence type="ECO:0000256" key="1">
    <source>
        <dbReference type="ARBA" id="ARBA00004123"/>
    </source>
</evidence>
<keyword evidence="2" id="KW-0539">Nucleus</keyword>
<accession>A0A8J2LHK3</accession>
<evidence type="ECO:0000259" key="4">
    <source>
        <dbReference type="PROSITE" id="PS51184"/>
    </source>
</evidence>
<reference evidence="5" key="1">
    <citation type="submission" date="2021-06" db="EMBL/GenBank/DDBJ databases">
        <authorList>
            <person name="Hodson N. C."/>
            <person name="Mongue J. A."/>
            <person name="Jaron S. K."/>
        </authorList>
    </citation>
    <scope>NUCLEOTIDE SEQUENCE</scope>
</reference>
<dbReference type="GO" id="GO:0044666">
    <property type="term" value="C:MLL3/4 complex"/>
    <property type="evidence" value="ECO:0007669"/>
    <property type="project" value="TreeGrafter"/>
</dbReference>
<name>A0A8J2LHK3_9HEXA</name>
<evidence type="ECO:0000256" key="2">
    <source>
        <dbReference type="ARBA" id="ARBA00023242"/>
    </source>
</evidence>
<dbReference type="GO" id="GO:0031490">
    <property type="term" value="F:chromatin DNA binding"/>
    <property type="evidence" value="ECO:0007669"/>
    <property type="project" value="TreeGrafter"/>
</dbReference>
<gene>
    <name evidence="5" type="ORF">AFUS01_LOCUS32483</name>
</gene>
<evidence type="ECO:0000313" key="5">
    <source>
        <dbReference type="EMBL" id="CAG7822200.1"/>
    </source>
</evidence>
<dbReference type="GO" id="GO:0010468">
    <property type="term" value="P:regulation of gene expression"/>
    <property type="evidence" value="ECO:0007669"/>
    <property type="project" value="TreeGrafter"/>
</dbReference>
<protein>
    <recommendedName>
        <fullName evidence="4">JmjC domain-containing protein</fullName>
    </recommendedName>
</protein>
<dbReference type="PANTHER" id="PTHR14017:SF1">
    <property type="entry name" value="LD02225P"/>
    <property type="match status" value="1"/>
</dbReference>
<dbReference type="EMBL" id="CAJVCH010525676">
    <property type="protein sequence ID" value="CAG7822200.1"/>
    <property type="molecule type" value="Genomic_DNA"/>
</dbReference>
<comment type="caution">
    <text evidence="5">The sequence shown here is derived from an EMBL/GenBank/DDBJ whole genome shotgun (WGS) entry which is preliminary data.</text>
</comment>
<dbReference type="PANTHER" id="PTHR14017">
    <property type="entry name" value="LYSINE-SPECIFIC DEMETHYLASE"/>
    <property type="match status" value="1"/>
</dbReference>
<dbReference type="InterPro" id="IPR003347">
    <property type="entry name" value="JmjC_dom"/>
</dbReference>
<feature type="domain" description="JmjC" evidence="4">
    <location>
        <begin position="134"/>
        <end position="222"/>
    </location>
</feature>
<dbReference type="OrthoDB" id="418911at2759"/>